<dbReference type="InterPro" id="IPR006504">
    <property type="entry name" value="Tscrpt_reg_Spx/MgsR"/>
</dbReference>
<dbReference type="AlphaFoldDB" id="A0A5N0TGG3"/>
<gene>
    <name evidence="3" type="ORF">F3N42_04205</name>
</gene>
<dbReference type="NCBIfam" id="TIGR01617">
    <property type="entry name" value="arsC_related"/>
    <property type="match status" value="1"/>
</dbReference>
<reference evidence="3 4" key="1">
    <citation type="submission" date="2019-09" db="EMBL/GenBank/DDBJ databases">
        <title>Wenzhouxiangella sp. Genome sequencing and assembly.</title>
        <authorList>
            <person name="Zhang R."/>
        </authorList>
    </citation>
    <scope>NUCLEOTIDE SEQUENCE [LARGE SCALE GENOMIC DNA]</scope>
    <source>
        <strain evidence="3 4">W260</strain>
    </source>
</reference>
<protein>
    <submittedName>
        <fullName evidence="3">Spx/MgsR family RNA polymerase-binding regulatory protein</fullName>
    </submittedName>
</protein>
<organism evidence="3 4">
    <name type="scientific">Marinihelvus fidelis</name>
    <dbReference type="NCBI Taxonomy" id="2613842"/>
    <lineage>
        <taxon>Bacteria</taxon>
        <taxon>Pseudomonadati</taxon>
        <taxon>Pseudomonadota</taxon>
        <taxon>Gammaproteobacteria</taxon>
        <taxon>Chromatiales</taxon>
        <taxon>Wenzhouxiangellaceae</taxon>
        <taxon>Marinihelvus</taxon>
    </lineage>
</organism>
<sequence length="113" mass="12777">MLTVYGICQCDTCRKALKWLEAGDLPHRFHDLRVDGLDREQVRRWLDSGFAAQLVNRRSTTWRGLDDTQKAATGTALEDLLLAHPTLVKRPLFERDGQVLAVGFKTAELEAVL</sequence>
<proteinExistence type="inferred from homology"/>
<name>A0A5N0TGG3_9GAMM</name>
<dbReference type="InterPro" id="IPR036249">
    <property type="entry name" value="Thioredoxin-like_sf"/>
</dbReference>
<comment type="caution">
    <text evidence="3">The sequence shown here is derived from an EMBL/GenBank/DDBJ whole genome shotgun (WGS) entry which is preliminary data.</text>
</comment>
<dbReference type="Proteomes" id="UP000325372">
    <property type="component" value="Unassembled WGS sequence"/>
</dbReference>
<dbReference type="PROSITE" id="PS51353">
    <property type="entry name" value="ARSC"/>
    <property type="match status" value="1"/>
</dbReference>
<dbReference type="PANTHER" id="PTHR30041">
    <property type="entry name" value="ARSENATE REDUCTASE"/>
    <property type="match status" value="1"/>
</dbReference>
<comment type="similarity">
    <text evidence="1 2">Belongs to the ArsC family.</text>
</comment>
<keyword evidence="4" id="KW-1185">Reference proteome</keyword>
<accession>A0A5N0TGG3</accession>
<dbReference type="EMBL" id="VYXP01000002">
    <property type="protein sequence ID" value="KAA9133558.1"/>
    <property type="molecule type" value="Genomic_DNA"/>
</dbReference>
<dbReference type="RefSeq" id="WP_150863120.1">
    <property type="nucleotide sequence ID" value="NZ_VYXP01000002.1"/>
</dbReference>
<evidence type="ECO:0000256" key="2">
    <source>
        <dbReference type="PROSITE-ProRule" id="PRU01282"/>
    </source>
</evidence>
<evidence type="ECO:0000256" key="1">
    <source>
        <dbReference type="ARBA" id="ARBA00007198"/>
    </source>
</evidence>
<dbReference type="PANTHER" id="PTHR30041:SF8">
    <property type="entry name" value="PROTEIN YFFB"/>
    <property type="match status" value="1"/>
</dbReference>
<dbReference type="Gene3D" id="3.40.30.10">
    <property type="entry name" value="Glutaredoxin"/>
    <property type="match status" value="1"/>
</dbReference>
<dbReference type="Pfam" id="PF03960">
    <property type="entry name" value="ArsC"/>
    <property type="match status" value="1"/>
</dbReference>
<dbReference type="SUPFAM" id="SSF52833">
    <property type="entry name" value="Thioredoxin-like"/>
    <property type="match status" value="1"/>
</dbReference>
<evidence type="ECO:0000313" key="4">
    <source>
        <dbReference type="Proteomes" id="UP000325372"/>
    </source>
</evidence>
<dbReference type="InterPro" id="IPR006660">
    <property type="entry name" value="Arsenate_reductase-like"/>
</dbReference>
<evidence type="ECO:0000313" key="3">
    <source>
        <dbReference type="EMBL" id="KAA9133558.1"/>
    </source>
</evidence>